<dbReference type="Proteomes" id="UP000003676">
    <property type="component" value="Unassembled WGS sequence"/>
</dbReference>
<accession>B6WVL5</accession>
<gene>
    <name evidence="1" type="ORF">DESPIG_02133</name>
</gene>
<evidence type="ECO:0000313" key="2">
    <source>
        <dbReference type="Proteomes" id="UP000003676"/>
    </source>
</evidence>
<proteinExistence type="predicted"/>
<name>B6WVL5_9BACT</name>
<reference evidence="1 2" key="1">
    <citation type="submission" date="2008-10" db="EMBL/GenBank/DDBJ databases">
        <title>Draft genome sequence of Desulvovibrio piger (ATCC 29098).</title>
        <authorList>
            <person name="Sudarsanam P."/>
            <person name="Ley R."/>
            <person name="Guruge J."/>
            <person name="Turnbaugh P.J."/>
            <person name="Mahowald M."/>
            <person name="Liep D."/>
            <person name="Gordon J."/>
        </authorList>
    </citation>
    <scope>NUCLEOTIDE SEQUENCE [LARGE SCALE GENOMIC DNA]</scope>
    <source>
        <strain evidence="1 2">ATCC 29098</strain>
    </source>
</reference>
<dbReference type="HOGENOM" id="CLU_851858_0_0_7"/>
<comment type="caution">
    <text evidence="1">The sequence shown here is derived from an EMBL/GenBank/DDBJ whole genome shotgun (WGS) entry which is preliminary data.</text>
</comment>
<dbReference type="AlphaFoldDB" id="B6WVL5"/>
<evidence type="ECO:0000313" key="1">
    <source>
        <dbReference type="EMBL" id="EEB32921.1"/>
    </source>
</evidence>
<sequence length="326" mass="35236">MTLFYEADDEMPKENEQGIMDDTAHAAPSPGEARKADPFTDDLDLVHNAYIASKERLKGDCGAADYELLRTFGRDVILAEAEAAAKAAEGIAAAPLEDIAVPRFVADVGSMDISCVKKSHIQQMDAALERIHTAGAGLAALIGATEERLADAQQRTGGAPALNARLAELEAQRTEAVLDGKDCHTLDKELLALAEARAADDLQKRLAAGDVAALDARCAALRASRERVEKLYEKVTARRHVFEACIIAAEYNALAAKLAKHVRRFLELKDQSERLEPGIILPRTCGLGVHRIRIPALGLRWSKVSPDGALSPSDPYGEAYFCKENI</sequence>
<dbReference type="RefSeq" id="WP_006007512.1">
    <property type="nucleotide sequence ID" value="NZ_DS996359.1"/>
</dbReference>
<reference evidence="1 2" key="2">
    <citation type="submission" date="2008-10" db="EMBL/GenBank/DDBJ databases">
        <authorList>
            <person name="Fulton L."/>
            <person name="Clifton S."/>
            <person name="Fulton B."/>
            <person name="Xu J."/>
            <person name="Minx P."/>
            <person name="Pepin K.H."/>
            <person name="Johnson M."/>
            <person name="Bhonagiri V."/>
            <person name="Nash W.E."/>
            <person name="Mardis E.R."/>
            <person name="Wilson R.K."/>
        </authorList>
    </citation>
    <scope>NUCLEOTIDE SEQUENCE [LARGE SCALE GENOMIC DNA]</scope>
    <source>
        <strain evidence="1 2">ATCC 29098</strain>
    </source>
</reference>
<protein>
    <submittedName>
        <fullName evidence="1">Uncharacterized protein</fullName>
    </submittedName>
</protein>
<dbReference type="EMBL" id="ABXU01000065">
    <property type="protein sequence ID" value="EEB32921.1"/>
    <property type="molecule type" value="Genomic_DNA"/>
</dbReference>
<organism evidence="1 2">
    <name type="scientific">Desulfovibrio piger ATCC 29098</name>
    <dbReference type="NCBI Taxonomy" id="411464"/>
    <lineage>
        <taxon>Bacteria</taxon>
        <taxon>Pseudomonadati</taxon>
        <taxon>Thermodesulfobacteriota</taxon>
        <taxon>Desulfovibrionia</taxon>
        <taxon>Desulfovibrionales</taxon>
        <taxon>Desulfovibrionaceae</taxon>
        <taxon>Desulfovibrio</taxon>
    </lineage>
</organism>